<dbReference type="CDD" id="cd03429">
    <property type="entry name" value="NUDIX_NADH_pyrophosphatase_Nudt13"/>
    <property type="match status" value="1"/>
</dbReference>
<evidence type="ECO:0000256" key="8">
    <source>
        <dbReference type="ARBA" id="ARBA00023027"/>
    </source>
</evidence>
<keyword evidence="6 10" id="KW-0378">Hydrolase</keyword>
<dbReference type="PROSITE" id="PS51462">
    <property type="entry name" value="NUDIX"/>
    <property type="match status" value="1"/>
</dbReference>
<comment type="similarity">
    <text evidence="3">Belongs to the Nudix hydrolase family. NudC subfamily.</text>
</comment>
<dbReference type="EC" id="3.6.1.22" evidence="4"/>
<dbReference type="RefSeq" id="WP_167194281.1">
    <property type="nucleotide sequence ID" value="NZ_JAAORB010000006.1"/>
</dbReference>
<dbReference type="PANTHER" id="PTHR42904:SF6">
    <property type="entry name" value="NAD-CAPPED RNA HYDROLASE NUDT12"/>
    <property type="match status" value="1"/>
</dbReference>
<keyword evidence="7" id="KW-0460">Magnesium</keyword>
<dbReference type="Pfam" id="PF00293">
    <property type="entry name" value="NUDIX"/>
    <property type="match status" value="1"/>
</dbReference>
<accession>A0A967BDK2</accession>
<comment type="cofactor">
    <cofactor evidence="2">
        <name>Zn(2+)</name>
        <dbReference type="ChEBI" id="CHEBI:29105"/>
    </cofactor>
</comment>
<dbReference type="Gene3D" id="3.90.79.20">
    <property type="match status" value="1"/>
</dbReference>
<dbReference type="AlphaFoldDB" id="A0A967BDK2"/>
<dbReference type="PRINTS" id="PR00502">
    <property type="entry name" value="NUDIXFAMILY"/>
</dbReference>
<keyword evidence="5" id="KW-0479">Metal-binding</keyword>
<dbReference type="EMBL" id="JAAORB010000006">
    <property type="protein sequence ID" value="NHQ73946.1"/>
    <property type="molecule type" value="Genomic_DNA"/>
</dbReference>
<comment type="caution">
    <text evidence="12">The sequence shown here is derived from an EMBL/GenBank/DDBJ whole genome shotgun (WGS) entry which is preliminary data.</text>
</comment>
<reference evidence="12" key="1">
    <citation type="submission" date="2020-03" db="EMBL/GenBank/DDBJ databases">
        <title>Roseovarius gahaiensis sp. nov., isolated from Gahai Saline Lake, China.</title>
        <authorList>
            <person name="Sun X."/>
        </authorList>
    </citation>
    <scope>NUCLEOTIDE SEQUENCE</scope>
    <source>
        <strain evidence="12">GH877</strain>
    </source>
</reference>
<dbReference type="GO" id="GO:0005829">
    <property type="term" value="C:cytosol"/>
    <property type="evidence" value="ECO:0007669"/>
    <property type="project" value="TreeGrafter"/>
</dbReference>
<evidence type="ECO:0000256" key="4">
    <source>
        <dbReference type="ARBA" id="ARBA00012381"/>
    </source>
</evidence>
<dbReference type="GO" id="GO:0046872">
    <property type="term" value="F:metal ion binding"/>
    <property type="evidence" value="ECO:0007669"/>
    <property type="project" value="UniProtKB-KW"/>
</dbReference>
<proteinExistence type="inferred from homology"/>
<evidence type="ECO:0000256" key="5">
    <source>
        <dbReference type="ARBA" id="ARBA00022723"/>
    </source>
</evidence>
<organism evidence="12 13">
    <name type="scientific">Roseovarius gahaiensis</name>
    <dbReference type="NCBI Taxonomy" id="2716691"/>
    <lineage>
        <taxon>Bacteria</taxon>
        <taxon>Pseudomonadati</taxon>
        <taxon>Pseudomonadota</taxon>
        <taxon>Alphaproteobacteria</taxon>
        <taxon>Rhodobacterales</taxon>
        <taxon>Roseobacteraceae</taxon>
        <taxon>Roseovarius</taxon>
    </lineage>
</organism>
<dbReference type="InterPro" id="IPR050241">
    <property type="entry name" value="NAD-cap_RNA_hydrolase_NudC"/>
</dbReference>
<evidence type="ECO:0000256" key="10">
    <source>
        <dbReference type="RuleBase" id="RU003476"/>
    </source>
</evidence>
<dbReference type="Pfam" id="PF09296">
    <property type="entry name" value="NUDIX-like"/>
    <property type="match status" value="1"/>
</dbReference>
<evidence type="ECO:0000313" key="12">
    <source>
        <dbReference type="EMBL" id="NHQ73946.1"/>
    </source>
</evidence>
<comment type="catalytic activity">
    <reaction evidence="9">
        <text>a 5'-end NAD(+)-phospho-ribonucleoside in mRNA + H2O = a 5'-end phospho-adenosine-phospho-ribonucleoside in mRNA + beta-nicotinamide D-ribonucleotide + 2 H(+)</text>
        <dbReference type="Rhea" id="RHEA:60876"/>
        <dbReference type="Rhea" id="RHEA-COMP:15698"/>
        <dbReference type="Rhea" id="RHEA-COMP:15719"/>
        <dbReference type="ChEBI" id="CHEBI:14649"/>
        <dbReference type="ChEBI" id="CHEBI:15377"/>
        <dbReference type="ChEBI" id="CHEBI:15378"/>
        <dbReference type="ChEBI" id="CHEBI:144029"/>
        <dbReference type="ChEBI" id="CHEBI:144051"/>
    </reaction>
    <physiologicalReaction direction="left-to-right" evidence="9">
        <dbReference type="Rhea" id="RHEA:60877"/>
    </physiologicalReaction>
</comment>
<protein>
    <recommendedName>
        <fullName evidence="4">NAD(+) diphosphatase</fullName>
        <ecNumber evidence="4">3.6.1.22</ecNumber>
    </recommendedName>
</protein>
<dbReference type="PANTHER" id="PTHR42904">
    <property type="entry name" value="NUDIX HYDROLASE, NUDC SUBFAMILY"/>
    <property type="match status" value="1"/>
</dbReference>
<dbReference type="PROSITE" id="PS00893">
    <property type="entry name" value="NUDIX_BOX"/>
    <property type="match status" value="1"/>
</dbReference>
<evidence type="ECO:0000256" key="3">
    <source>
        <dbReference type="ARBA" id="ARBA00009595"/>
    </source>
</evidence>
<dbReference type="Gene3D" id="3.90.79.10">
    <property type="entry name" value="Nucleoside Triphosphate Pyrophosphohydrolase"/>
    <property type="match status" value="1"/>
</dbReference>
<comment type="cofactor">
    <cofactor evidence="1">
        <name>Mg(2+)</name>
        <dbReference type="ChEBI" id="CHEBI:18420"/>
    </cofactor>
</comment>
<evidence type="ECO:0000256" key="1">
    <source>
        <dbReference type="ARBA" id="ARBA00001946"/>
    </source>
</evidence>
<dbReference type="InterPro" id="IPR020084">
    <property type="entry name" value="NUDIX_hydrolase_CS"/>
</dbReference>
<sequence length="323" mass="35263">MRHAETVTFGGSALDRAHALRGDDAALSQAVANGQADTLLLWRGKPLVRAETLDGLIRLPMDHPVLAQADGPPILLGQDENSRLIFAHDISGWRPEGVDESGLNQFLDMSEQAHPDLPQDTVFAELRRVMTRLSARDAELAATARGLLGWHASHGFCARCGAQSTMQRHGWQRQCASCGAVHFPRTDPVVIMLITRGNNVLMGRSPGWPEGMYSLLAGFVEPGETIEAAVRREVDEETGIKVGDVSYLASQPWPFPASLMIGCRGEALSDVITIDPVEIEDALWMTREDVMQAFAGEHPFLAPARKGAIAQFLLRNWLADSLD</sequence>
<evidence type="ECO:0000256" key="7">
    <source>
        <dbReference type="ARBA" id="ARBA00022842"/>
    </source>
</evidence>
<feature type="domain" description="Nudix hydrolase" evidence="11">
    <location>
        <begin position="184"/>
        <end position="315"/>
    </location>
</feature>
<evidence type="ECO:0000256" key="2">
    <source>
        <dbReference type="ARBA" id="ARBA00001947"/>
    </source>
</evidence>
<evidence type="ECO:0000259" key="11">
    <source>
        <dbReference type="PROSITE" id="PS51462"/>
    </source>
</evidence>
<name>A0A967BDK2_9RHOB</name>
<evidence type="ECO:0000256" key="6">
    <source>
        <dbReference type="ARBA" id="ARBA00022801"/>
    </source>
</evidence>
<keyword evidence="8" id="KW-0520">NAD</keyword>
<dbReference type="Proteomes" id="UP000639775">
    <property type="component" value="Unassembled WGS sequence"/>
</dbReference>
<dbReference type="InterPro" id="IPR015797">
    <property type="entry name" value="NUDIX_hydrolase-like_dom_sf"/>
</dbReference>
<dbReference type="Pfam" id="PF09297">
    <property type="entry name" value="Zn_ribbon_NUD"/>
    <property type="match status" value="1"/>
</dbReference>
<dbReference type="GO" id="GO:0019677">
    <property type="term" value="P:NAD+ catabolic process"/>
    <property type="evidence" value="ECO:0007669"/>
    <property type="project" value="TreeGrafter"/>
</dbReference>
<evidence type="ECO:0000313" key="13">
    <source>
        <dbReference type="Proteomes" id="UP000639775"/>
    </source>
</evidence>
<evidence type="ECO:0000256" key="9">
    <source>
        <dbReference type="ARBA" id="ARBA00023679"/>
    </source>
</evidence>
<dbReference type="InterPro" id="IPR020476">
    <property type="entry name" value="Nudix_hydrolase"/>
</dbReference>
<dbReference type="InterPro" id="IPR015375">
    <property type="entry name" value="NADH_PPase-like_N"/>
</dbReference>
<gene>
    <name evidence="12" type="primary">nudC</name>
    <name evidence="12" type="ORF">HAT86_05625</name>
</gene>
<dbReference type="NCBIfam" id="NF001299">
    <property type="entry name" value="PRK00241.1"/>
    <property type="match status" value="1"/>
</dbReference>
<keyword evidence="13" id="KW-1185">Reference proteome</keyword>
<dbReference type="SUPFAM" id="SSF55811">
    <property type="entry name" value="Nudix"/>
    <property type="match status" value="1"/>
</dbReference>
<dbReference type="InterPro" id="IPR015376">
    <property type="entry name" value="Znr_NADH_PPase"/>
</dbReference>
<dbReference type="InterPro" id="IPR000086">
    <property type="entry name" value="NUDIX_hydrolase_dom"/>
</dbReference>
<dbReference type="InterPro" id="IPR049734">
    <property type="entry name" value="NudC-like_C"/>
</dbReference>
<dbReference type="GO" id="GO:0035529">
    <property type="term" value="F:NADH pyrophosphatase activity"/>
    <property type="evidence" value="ECO:0007669"/>
    <property type="project" value="TreeGrafter"/>
</dbReference>
<dbReference type="GO" id="GO:0006742">
    <property type="term" value="P:NADP+ catabolic process"/>
    <property type="evidence" value="ECO:0007669"/>
    <property type="project" value="TreeGrafter"/>
</dbReference>